<dbReference type="CDD" id="cd00130">
    <property type="entry name" value="PAS"/>
    <property type="match status" value="1"/>
</dbReference>
<keyword evidence="6" id="KW-0534">Nitrate assimilation</keyword>
<organism evidence="11 12">
    <name type="scientific">Bacillus carboniphilus</name>
    <dbReference type="NCBI Taxonomy" id="86663"/>
    <lineage>
        <taxon>Bacteria</taxon>
        <taxon>Bacillati</taxon>
        <taxon>Bacillota</taxon>
        <taxon>Bacilli</taxon>
        <taxon>Bacillales</taxon>
        <taxon>Bacillaceae</taxon>
        <taxon>Bacillus</taxon>
    </lineage>
</organism>
<feature type="domain" description="Major facilitator superfamily (MFS) profile" evidence="10">
    <location>
        <begin position="5"/>
        <end position="380"/>
    </location>
</feature>
<evidence type="ECO:0000256" key="5">
    <source>
        <dbReference type="ARBA" id="ARBA00022989"/>
    </source>
</evidence>
<keyword evidence="12" id="KW-1185">Reference proteome</keyword>
<evidence type="ECO:0000256" key="3">
    <source>
        <dbReference type="ARBA" id="ARBA00022448"/>
    </source>
</evidence>
<feature type="transmembrane region" description="Helical" evidence="8">
    <location>
        <begin position="323"/>
        <end position="348"/>
    </location>
</feature>
<reference evidence="11 12" key="1">
    <citation type="journal article" date="2019" name="Int. J. Syst. Evol. Microbiol.">
        <title>The Global Catalogue of Microorganisms (GCM) 10K type strain sequencing project: providing services to taxonomists for standard genome sequencing and annotation.</title>
        <authorList>
            <consortium name="The Broad Institute Genomics Platform"/>
            <consortium name="The Broad Institute Genome Sequencing Center for Infectious Disease"/>
            <person name="Wu L."/>
            <person name="Ma J."/>
        </authorList>
    </citation>
    <scope>NUCLEOTIDE SEQUENCE [LARGE SCALE GENOMIC DNA]</scope>
    <source>
        <strain evidence="11 12">JCM 9731</strain>
    </source>
</reference>
<name>A0ABN0W4B7_9BACI</name>
<evidence type="ECO:0000256" key="2">
    <source>
        <dbReference type="ARBA" id="ARBA00008432"/>
    </source>
</evidence>
<feature type="transmembrane region" description="Helical" evidence="8">
    <location>
        <begin position="94"/>
        <end position="115"/>
    </location>
</feature>
<evidence type="ECO:0000313" key="12">
    <source>
        <dbReference type="Proteomes" id="UP001500782"/>
    </source>
</evidence>
<feature type="transmembrane region" description="Helical" evidence="8">
    <location>
        <begin position="156"/>
        <end position="177"/>
    </location>
</feature>
<evidence type="ECO:0000256" key="1">
    <source>
        <dbReference type="ARBA" id="ARBA00004651"/>
    </source>
</evidence>
<dbReference type="CDD" id="cd17341">
    <property type="entry name" value="MFS_NRT2_like"/>
    <property type="match status" value="1"/>
</dbReference>
<dbReference type="SUPFAM" id="SSF55785">
    <property type="entry name" value="PYP-like sensor domain (PAS domain)"/>
    <property type="match status" value="1"/>
</dbReference>
<feature type="transmembrane region" description="Helical" evidence="8">
    <location>
        <begin position="238"/>
        <end position="256"/>
    </location>
</feature>
<evidence type="ECO:0000256" key="8">
    <source>
        <dbReference type="SAM" id="Phobius"/>
    </source>
</evidence>
<dbReference type="PROSITE" id="PS50112">
    <property type="entry name" value="PAS"/>
    <property type="match status" value="1"/>
</dbReference>
<dbReference type="RefSeq" id="WP_343797658.1">
    <property type="nucleotide sequence ID" value="NZ_BAAADJ010000014.1"/>
</dbReference>
<evidence type="ECO:0000313" key="11">
    <source>
        <dbReference type="EMBL" id="GAA0324742.1"/>
    </source>
</evidence>
<evidence type="ECO:0000259" key="10">
    <source>
        <dbReference type="PROSITE" id="PS50850"/>
    </source>
</evidence>
<dbReference type="NCBIfam" id="TIGR00229">
    <property type="entry name" value="sensory_box"/>
    <property type="match status" value="1"/>
</dbReference>
<feature type="transmembrane region" description="Helical" evidence="8">
    <location>
        <begin position="263"/>
        <end position="283"/>
    </location>
</feature>
<dbReference type="PROSITE" id="PS50850">
    <property type="entry name" value="MFS"/>
    <property type="match status" value="1"/>
</dbReference>
<comment type="subcellular location">
    <subcellularLocation>
        <location evidence="1">Cell membrane</location>
        <topology evidence="1">Multi-pass membrane protein</topology>
    </subcellularLocation>
</comment>
<dbReference type="InterPro" id="IPR020846">
    <property type="entry name" value="MFS_dom"/>
</dbReference>
<dbReference type="InterPro" id="IPR036259">
    <property type="entry name" value="MFS_trans_sf"/>
</dbReference>
<dbReference type="SUPFAM" id="SSF103473">
    <property type="entry name" value="MFS general substrate transporter"/>
    <property type="match status" value="1"/>
</dbReference>
<comment type="caution">
    <text evidence="11">The sequence shown here is derived from an EMBL/GenBank/DDBJ whole genome shotgun (WGS) entry which is preliminary data.</text>
</comment>
<dbReference type="Gene3D" id="3.30.450.20">
    <property type="entry name" value="PAS domain"/>
    <property type="match status" value="1"/>
</dbReference>
<sequence length="503" mass="55466">MKPKLQLSLQTSNLVLGFMIWVIISSLIPFIKEDIVMNPDQIALVTAVPVILGSLLRIPLGYWANQFGARKMFLISFVILMFPVYYISEANSYSDLIIGGILLGLGGAVFSIGVTSLPKYFPKEKHGFVNGIYGAGNIGTAVTTFSAPFVASTLGWSMTIKIYLVLLGAFILLNFLLGDRKETSVKTPLVSQIKSVYRNEKLWFLSLFYFITFGSFVAFTIFLPSFLVDHFEISKVDAGIRTAGFIGIATFLRPVGGWMGDRFNSLVVLMLVFSGITIAATILAFSPSIAMYTVGCLSIAVFAGIGNGIIFKLVPHYFQKQAGVVNGIVSAMGGLGGFFPPLMLSFLFSLTGHFAIGFMALSELALASLIIVIWMYYHDKLHLSKNIIEHTVEGIMITDKNGVILSVNPSFTKVTGFTEEEVVGKTPSLLKSGIQDQHFYQKMWQSIEKNGCWQGEIWNRRKNGETYLEWLTISAIKDEANEVKCFAGMFSDITSTQKNTVNQ</sequence>
<proteinExistence type="inferred from homology"/>
<feature type="transmembrane region" description="Helical" evidence="8">
    <location>
        <begin position="42"/>
        <end position="60"/>
    </location>
</feature>
<evidence type="ECO:0000256" key="6">
    <source>
        <dbReference type="ARBA" id="ARBA00023063"/>
    </source>
</evidence>
<keyword evidence="3" id="KW-0813">Transport</keyword>
<dbReference type="Gene3D" id="1.20.1250.20">
    <property type="entry name" value="MFS general substrate transporter like domains"/>
    <property type="match status" value="1"/>
</dbReference>
<comment type="similarity">
    <text evidence="2">Belongs to the major facilitator superfamily. Nitrate/nitrite porter (TC 2.A.1.8) family.</text>
</comment>
<feature type="transmembrane region" description="Helical" evidence="8">
    <location>
        <begin position="289"/>
        <end position="311"/>
    </location>
</feature>
<keyword evidence="5 8" id="KW-1133">Transmembrane helix</keyword>
<dbReference type="InterPro" id="IPR000014">
    <property type="entry name" value="PAS"/>
</dbReference>
<evidence type="ECO:0000256" key="7">
    <source>
        <dbReference type="ARBA" id="ARBA00023136"/>
    </source>
</evidence>
<keyword evidence="4 8" id="KW-0812">Transmembrane</keyword>
<feature type="transmembrane region" description="Helical" evidence="8">
    <location>
        <begin position="12"/>
        <end position="30"/>
    </location>
</feature>
<feature type="transmembrane region" description="Helical" evidence="8">
    <location>
        <begin position="354"/>
        <end position="377"/>
    </location>
</feature>
<gene>
    <name evidence="11" type="primary">narK</name>
    <name evidence="11" type="ORF">GCM10008967_14170</name>
</gene>
<dbReference type="SMART" id="SM00086">
    <property type="entry name" value="PAC"/>
    <property type="match status" value="1"/>
</dbReference>
<evidence type="ECO:0000259" key="9">
    <source>
        <dbReference type="PROSITE" id="PS50112"/>
    </source>
</evidence>
<dbReference type="InterPro" id="IPR035965">
    <property type="entry name" value="PAS-like_dom_sf"/>
</dbReference>
<protein>
    <submittedName>
        <fullName evidence="11">Nitrate transporter NarK</fullName>
    </submittedName>
</protein>
<dbReference type="SMART" id="SM00091">
    <property type="entry name" value="PAS"/>
    <property type="match status" value="1"/>
</dbReference>
<keyword evidence="7 8" id="KW-0472">Membrane</keyword>
<dbReference type="Proteomes" id="UP001500782">
    <property type="component" value="Unassembled WGS sequence"/>
</dbReference>
<feature type="transmembrane region" description="Helical" evidence="8">
    <location>
        <begin position="72"/>
        <end position="88"/>
    </location>
</feature>
<dbReference type="InterPro" id="IPR011701">
    <property type="entry name" value="MFS"/>
</dbReference>
<feature type="domain" description="PAS" evidence="9">
    <location>
        <begin position="385"/>
        <end position="426"/>
    </location>
</feature>
<accession>A0ABN0W4B7</accession>
<dbReference type="PANTHER" id="PTHR23515">
    <property type="entry name" value="HIGH-AFFINITY NITRATE TRANSPORTER 2.3"/>
    <property type="match status" value="1"/>
</dbReference>
<evidence type="ECO:0000256" key="4">
    <source>
        <dbReference type="ARBA" id="ARBA00022692"/>
    </source>
</evidence>
<dbReference type="EMBL" id="BAAADJ010000014">
    <property type="protein sequence ID" value="GAA0324742.1"/>
    <property type="molecule type" value="Genomic_DNA"/>
</dbReference>
<dbReference type="InterPro" id="IPR001610">
    <property type="entry name" value="PAC"/>
</dbReference>
<dbReference type="InterPro" id="IPR044772">
    <property type="entry name" value="NO3_transporter"/>
</dbReference>
<dbReference type="Pfam" id="PF13426">
    <property type="entry name" value="PAS_9"/>
    <property type="match status" value="1"/>
</dbReference>
<feature type="transmembrane region" description="Helical" evidence="8">
    <location>
        <begin position="202"/>
        <end position="226"/>
    </location>
</feature>
<feature type="transmembrane region" description="Helical" evidence="8">
    <location>
        <begin position="127"/>
        <end position="150"/>
    </location>
</feature>
<dbReference type="Pfam" id="PF07690">
    <property type="entry name" value="MFS_1"/>
    <property type="match status" value="1"/>
</dbReference>